<dbReference type="RefSeq" id="WP_329513151.1">
    <property type="nucleotide sequence ID" value="NZ_BAAAYZ010000272.1"/>
</dbReference>
<organism evidence="1 2">
    <name type="scientific">Streptomyces chiangmaiensis</name>
    <dbReference type="NCBI Taxonomy" id="766497"/>
    <lineage>
        <taxon>Bacteria</taxon>
        <taxon>Bacillati</taxon>
        <taxon>Actinomycetota</taxon>
        <taxon>Actinomycetes</taxon>
        <taxon>Kitasatosporales</taxon>
        <taxon>Streptomycetaceae</taxon>
        <taxon>Streptomyces</taxon>
    </lineage>
</organism>
<protein>
    <recommendedName>
        <fullName evidence="3">Ribbon-helix-helix protein, CopG family</fullName>
    </recommendedName>
</protein>
<sequence>MAETTTIQTTKAARDRLRKLAAERGLTMGELIEELAGATPTAEELEARAQRAKADLETTLGVTVTADDEAAGRALWDRIAAHQGGGQRGAAA</sequence>
<reference evidence="1" key="1">
    <citation type="submission" date="2024-01" db="EMBL/GenBank/DDBJ databases">
        <title>First draft genome sequence data of TA4-1, the type strain of Gram-positive actinobacterium Streptomyces chiangmaiensis.</title>
        <authorList>
            <person name="Yasawong M."/>
            <person name="Nantapong N."/>
        </authorList>
    </citation>
    <scope>NUCLEOTIDE SEQUENCE</scope>
    <source>
        <strain evidence="1">TA4-1</strain>
    </source>
</reference>
<dbReference type="Proteomes" id="UP001333996">
    <property type="component" value="Unassembled WGS sequence"/>
</dbReference>
<accession>A0ABU7FY54</accession>
<name>A0ABU7FY54_9ACTN</name>
<proteinExistence type="predicted"/>
<gene>
    <name evidence="1" type="ORF">VXC91_45245</name>
</gene>
<keyword evidence="2" id="KW-1185">Reference proteome</keyword>
<evidence type="ECO:0000313" key="1">
    <source>
        <dbReference type="EMBL" id="MED7828844.1"/>
    </source>
</evidence>
<comment type="caution">
    <text evidence="1">The sequence shown here is derived from an EMBL/GenBank/DDBJ whole genome shotgun (WGS) entry which is preliminary data.</text>
</comment>
<evidence type="ECO:0000313" key="2">
    <source>
        <dbReference type="Proteomes" id="UP001333996"/>
    </source>
</evidence>
<evidence type="ECO:0008006" key="3">
    <source>
        <dbReference type="Google" id="ProtNLM"/>
    </source>
</evidence>
<dbReference type="EMBL" id="JAYWVC010000529">
    <property type="protein sequence ID" value="MED7828844.1"/>
    <property type="molecule type" value="Genomic_DNA"/>
</dbReference>